<dbReference type="Gene3D" id="3.10.180.10">
    <property type="entry name" value="2,3-Dihydroxybiphenyl 1,2-Dioxygenase, domain 1"/>
    <property type="match status" value="1"/>
</dbReference>
<comment type="caution">
    <text evidence="2">The sequence shown here is derived from an EMBL/GenBank/DDBJ whole genome shotgun (WGS) entry which is preliminary data.</text>
</comment>
<dbReference type="PIRSF" id="PIRSF021700">
    <property type="entry name" value="3_dmu_93_MTrfase"/>
    <property type="match status" value="1"/>
</dbReference>
<dbReference type="EMBL" id="BAAARY010000004">
    <property type="protein sequence ID" value="GAA2516763.1"/>
    <property type="molecule type" value="Genomic_DNA"/>
</dbReference>
<protein>
    <submittedName>
        <fullName evidence="2">VOC family protein</fullName>
    </submittedName>
</protein>
<sequence length="156" mass="17414">MQKIKPCLWFDTQAMVAAEHYTSIFPDSKILDVVRYTEAGPGEPGTVLTVTFQIAGQELMALNGGPRFTFTEAISLSVDCQDQEELDDLWSRLGADGDEGQCGWIRDRFGLWWQLVPTAINALLRDGEPARTARMMTALLGMRKLDIRALQDAYDA</sequence>
<accession>A0ABN3N8T5</accession>
<keyword evidence="3" id="KW-1185">Reference proteome</keyword>
<dbReference type="Proteomes" id="UP001499978">
    <property type="component" value="Unassembled WGS sequence"/>
</dbReference>
<gene>
    <name evidence="2" type="ORF">GCM10010201_11860</name>
</gene>
<proteinExistence type="predicted"/>
<evidence type="ECO:0000313" key="2">
    <source>
        <dbReference type="EMBL" id="GAA2516763.1"/>
    </source>
</evidence>
<dbReference type="InterPro" id="IPR028973">
    <property type="entry name" value="PhnB-like"/>
</dbReference>
<dbReference type="Pfam" id="PF06983">
    <property type="entry name" value="3-dmu-9_3-mt"/>
    <property type="match status" value="1"/>
</dbReference>
<organism evidence="2 3">
    <name type="scientific">Pilimelia columellifera subsp. columellifera</name>
    <dbReference type="NCBI Taxonomy" id="706583"/>
    <lineage>
        <taxon>Bacteria</taxon>
        <taxon>Bacillati</taxon>
        <taxon>Actinomycetota</taxon>
        <taxon>Actinomycetes</taxon>
        <taxon>Micromonosporales</taxon>
        <taxon>Micromonosporaceae</taxon>
        <taxon>Pilimelia</taxon>
    </lineage>
</organism>
<dbReference type="InterPro" id="IPR029068">
    <property type="entry name" value="Glyas_Bleomycin-R_OHBP_Dase"/>
</dbReference>
<reference evidence="2 3" key="1">
    <citation type="journal article" date="2019" name="Int. J. Syst. Evol. Microbiol.">
        <title>The Global Catalogue of Microorganisms (GCM) 10K type strain sequencing project: providing services to taxonomists for standard genome sequencing and annotation.</title>
        <authorList>
            <consortium name="The Broad Institute Genomics Platform"/>
            <consortium name="The Broad Institute Genome Sequencing Center for Infectious Disease"/>
            <person name="Wu L."/>
            <person name="Ma J."/>
        </authorList>
    </citation>
    <scope>NUCLEOTIDE SEQUENCE [LARGE SCALE GENOMIC DNA]</scope>
    <source>
        <strain evidence="2 3">JCM 3367</strain>
    </source>
</reference>
<dbReference type="RefSeq" id="WP_344169482.1">
    <property type="nucleotide sequence ID" value="NZ_BAAARY010000004.1"/>
</dbReference>
<dbReference type="PANTHER" id="PTHR33990">
    <property type="entry name" value="PROTEIN YJDN-RELATED"/>
    <property type="match status" value="1"/>
</dbReference>
<dbReference type="InterPro" id="IPR009725">
    <property type="entry name" value="3_dmu_93_MTrfase"/>
</dbReference>
<evidence type="ECO:0000313" key="3">
    <source>
        <dbReference type="Proteomes" id="UP001499978"/>
    </source>
</evidence>
<feature type="domain" description="PhnB-like" evidence="1">
    <location>
        <begin position="2"/>
        <end position="116"/>
    </location>
</feature>
<name>A0ABN3N8T5_9ACTN</name>
<dbReference type="SUPFAM" id="SSF54593">
    <property type="entry name" value="Glyoxalase/Bleomycin resistance protein/Dihydroxybiphenyl dioxygenase"/>
    <property type="match status" value="1"/>
</dbReference>
<evidence type="ECO:0000259" key="1">
    <source>
        <dbReference type="Pfam" id="PF06983"/>
    </source>
</evidence>
<dbReference type="CDD" id="cd06588">
    <property type="entry name" value="PhnB_like"/>
    <property type="match status" value="1"/>
</dbReference>